<sequence>MTPSPERLATEKTDRTAHQWILSDTAYVDWIAQNKSSDKLRLWISGASKTGKTSLAVHIVDHLQNFASTGTKNTQVLSFFCLRQYQNRDNASAVLKGWLCQLIRQRPDLTQEVSLWLQQEKTHFDDANVLWHMFRRALQSPNAGTTYCILDGLQECKEGCQVTLTRFFAEPFPLELGLQSEPALKILITSRSPTGMKTVQKIDLDTKVGSKLGSKVTLRAHLHGLSEEDKQTCIETLGVLAAQRFPPTSNWLMMYFRVNEGNIQWRLELCKPIIPTCDGLVRFDDTDARQVFASRSDTPAIHGKLTRLCLAVIRRELSLISMEDLEGDTAVWWPHLSLNLKYAIEYWGEHARLASDPSQGLLEDIMTTFTRNSTTLEKWWILYLELRYSISQEFTCRQHHTTPVHLLALFGLDKLLHTARLKSRWWPLLERYWVTNDCMMMGPFRVGIVQRHQKVVEFFLEEKAVVGIHHCISAAGSTVEILRLVVAGYARTGGSIGPNGIREMLSKAVLSGDKQIVSDTVNFVVRYGEGKFPLDNFEHLKHIIDASQHHVLEPLLSRITSASTVARLIDYAAENHHPILFTKLISMDKIRNIIMAQKITMINALNHALERKSPEMVNLLMTEINVHLKDKQGRTPLQVAARFAHVLTMQHFLAKKTFRFDRGTIEEGLALNLFLHDAGTHGRMVNLEEILQKGVRMRYEHFGMTALHVGVELGSIAVVDTLFRFLPRGEMEADINRKCTHVHAEQGREGMTALAIAAAKGYHQIVWVLLFMGAKSGCRDKTGRTALDLAALAGHFDVVALLSVQKLEDDDESEEKEGGESGVAEGDGGMGKSDDDEGVQERDAEAKGEGEGKKKHKGKRGGKKNKK</sequence>
<dbReference type="Pfam" id="PF12796">
    <property type="entry name" value="Ank_2"/>
    <property type="match status" value="1"/>
</dbReference>
<dbReference type="SUPFAM" id="SSF52540">
    <property type="entry name" value="P-loop containing nucleoside triphosphate hydrolases"/>
    <property type="match status" value="1"/>
</dbReference>
<evidence type="ECO:0000256" key="1">
    <source>
        <dbReference type="ARBA" id="ARBA00022737"/>
    </source>
</evidence>
<dbReference type="InterPro" id="IPR036770">
    <property type="entry name" value="Ankyrin_rpt-contain_sf"/>
</dbReference>
<dbReference type="OrthoDB" id="3685311at2759"/>
<feature type="region of interest" description="Disordered" evidence="3">
    <location>
        <begin position="807"/>
        <end position="867"/>
    </location>
</feature>
<dbReference type="PANTHER" id="PTHR10039:SF14">
    <property type="entry name" value="NACHT DOMAIN-CONTAINING PROTEIN"/>
    <property type="match status" value="1"/>
</dbReference>
<keyword evidence="1" id="KW-0677">Repeat</keyword>
<dbReference type="PANTHER" id="PTHR10039">
    <property type="entry name" value="AMELOGENIN"/>
    <property type="match status" value="1"/>
</dbReference>
<dbReference type="InterPro" id="IPR002110">
    <property type="entry name" value="Ankyrin_rpt"/>
</dbReference>
<keyword evidence="2" id="KW-0040">ANK repeat</keyword>
<feature type="compositionally biased region" description="Basic and acidic residues" evidence="3">
    <location>
        <begin position="839"/>
        <end position="852"/>
    </location>
</feature>
<dbReference type="AlphaFoldDB" id="A0A6A5K5K7"/>
<evidence type="ECO:0000256" key="3">
    <source>
        <dbReference type="SAM" id="MobiDB-lite"/>
    </source>
</evidence>
<reference evidence="5" key="1">
    <citation type="submission" date="2020-01" db="EMBL/GenBank/DDBJ databases">
        <authorList>
            <consortium name="DOE Joint Genome Institute"/>
            <person name="Haridas S."/>
            <person name="Albert R."/>
            <person name="Binder M."/>
            <person name="Bloem J."/>
            <person name="Labutti K."/>
            <person name="Salamov A."/>
            <person name="Andreopoulos B."/>
            <person name="Baker S.E."/>
            <person name="Barry K."/>
            <person name="Bills G."/>
            <person name="Bluhm B.H."/>
            <person name="Cannon C."/>
            <person name="Castanera R."/>
            <person name="Culley D.E."/>
            <person name="Daum C."/>
            <person name="Ezra D."/>
            <person name="Gonzalez J.B."/>
            <person name="Henrissat B."/>
            <person name="Kuo A."/>
            <person name="Liang C."/>
            <person name="Lipzen A."/>
            <person name="Lutzoni F."/>
            <person name="Magnuson J."/>
            <person name="Mondo S."/>
            <person name="Nolan M."/>
            <person name="Ohm R."/>
            <person name="Pangilinan J."/>
            <person name="Park H.-J."/>
            <person name="Ramirez L."/>
            <person name="Alfaro M."/>
            <person name="Sun H."/>
            <person name="Tritt A."/>
            <person name="Yoshinaga Y."/>
            <person name="Zwiers L.-H."/>
            <person name="Turgeon B.G."/>
            <person name="Goodwin S.B."/>
            <person name="Spatafora J.W."/>
            <person name="Crous P.W."/>
            <person name="Grigoriev I.V."/>
        </authorList>
    </citation>
    <scope>NUCLEOTIDE SEQUENCE</scope>
    <source>
        <strain evidence="5">P77</strain>
    </source>
</reference>
<feature type="domain" description="Nephrocystin 3-like N-terminal" evidence="4">
    <location>
        <begin position="19"/>
        <end position="191"/>
    </location>
</feature>
<dbReference type="Gene3D" id="3.40.50.300">
    <property type="entry name" value="P-loop containing nucleotide triphosphate hydrolases"/>
    <property type="match status" value="1"/>
</dbReference>
<dbReference type="Gene3D" id="1.25.40.20">
    <property type="entry name" value="Ankyrin repeat-containing domain"/>
    <property type="match status" value="2"/>
</dbReference>
<keyword evidence="6" id="KW-1185">Reference proteome</keyword>
<dbReference type="SUPFAM" id="SSF48403">
    <property type="entry name" value="Ankyrin repeat"/>
    <property type="match status" value="1"/>
</dbReference>
<dbReference type="EMBL" id="ML975505">
    <property type="protein sequence ID" value="KAF1828713.1"/>
    <property type="molecule type" value="Genomic_DNA"/>
</dbReference>
<name>A0A6A5K5K7_9PLEO</name>
<dbReference type="PROSITE" id="PS50088">
    <property type="entry name" value="ANK_REPEAT"/>
    <property type="match status" value="1"/>
</dbReference>
<accession>A0A6A5K5K7</accession>
<dbReference type="Pfam" id="PF24883">
    <property type="entry name" value="NPHP3_N"/>
    <property type="match status" value="1"/>
</dbReference>
<evidence type="ECO:0000313" key="5">
    <source>
        <dbReference type="EMBL" id="KAF1828713.1"/>
    </source>
</evidence>
<proteinExistence type="predicted"/>
<dbReference type="InterPro" id="IPR056884">
    <property type="entry name" value="NPHP3-like_N"/>
</dbReference>
<dbReference type="SMART" id="SM00248">
    <property type="entry name" value="ANK"/>
    <property type="match status" value="5"/>
</dbReference>
<evidence type="ECO:0000313" key="6">
    <source>
        <dbReference type="Proteomes" id="UP000800040"/>
    </source>
</evidence>
<evidence type="ECO:0000259" key="4">
    <source>
        <dbReference type="Pfam" id="PF24883"/>
    </source>
</evidence>
<feature type="repeat" description="ANK" evidence="2">
    <location>
        <begin position="749"/>
        <end position="781"/>
    </location>
</feature>
<feature type="compositionally biased region" description="Basic residues" evidence="3">
    <location>
        <begin position="853"/>
        <end position="867"/>
    </location>
</feature>
<evidence type="ECO:0000256" key="2">
    <source>
        <dbReference type="PROSITE-ProRule" id="PRU00023"/>
    </source>
</evidence>
<gene>
    <name evidence="5" type="ORF">BDW02DRAFT_574635</name>
</gene>
<organism evidence="5 6">
    <name type="scientific">Decorospora gaudefroyi</name>
    <dbReference type="NCBI Taxonomy" id="184978"/>
    <lineage>
        <taxon>Eukaryota</taxon>
        <taxon>Fungi</taxon>
        <taxon>Dikarya</taxon>
        <taxon>Ascomycota</taxon>
        <taxon>Pezizomycotina</taxon>
        <taxon>Dothideomycetes</taxon>
        <taxon>Pleosporomycetidae</taxon>
        <taxon>Pleosporales</taxon>
        <taxon>Pleosporineae</taxon>
        <taxon>Pleosporaceae</taxon>
        <taxon>Decorospora</taxon>
    </lineage>
</organism>
<dbReference type="InterPro" id="IPR027417">
    <property type="entry name" value="P-loop_NTPase"/>
</dbReference>
<protein>
    <recommendedName>
        <fullName evidence="4">Nephrocystin 3-like N-terminal domain-containing protein</fullName>
    </recommendedName>
</protein>
<feature type="compositionally biased region" description="Acidic residues" evidence="3">
    <location>
        <begin position="808"/>
        <end position="817"/>
    </location>
</feature>
<dbReference type="Proteomes" id="UP000800040">
    <property type="component" value="Unassembled WGS sequence"/>
</dbReference>